<dbReference type="Proteomes" id="UP000598032">
    <property type="component" value="Unassembled WGS sequence"/>
</dbReference>
<sequence>MKIRSIAIVVICTAACASASSASAGTPTVSSDDDSAAVFGSATLTALQDIGGGAKAAASSASMGTDALRGASGNIGVNLAAGALNAQTNQIALITTTQAEVSMQQNIHTVTRMTGSALAEVGAGAMAAVSGNVGVNIAGGVGNAQFNGMVVH</sequence>
<feature type="chain" id="PRO_5047513900" description="Adhesin" evidence="1">
    <location>
        <begin position="25"/>
        <end position="152"/>
    </location>
</feature>
<evidence type="ECO:0000313" key="3">
    <source>
        <dbReference type="Proteomes" id="UP000598032"/>
    </source>
</evidence>
<dbReference type="EMBL" id="CAJHCP010000026">
    <property type="protein sequence ID" value="CAD6559691.1"/>
    <property type="molecule type" value="Genomic_DNA"/>
</dbReference>
<keyword evidence="3" id="KW-1185">Reference proteome</keyword>
<protein>
    <recommendedName>
        <fullName evidence="4">Adhesin</fullName>
    </recommendedName>
</protein>
<name>A0ABN7IGZ3_9BURK</name>
<dbReference type="RefSeq" id="WP_201646512.1">
    <property type="nucleotide sequence ID" value="NZ_CAJHCP010000026.1"/>
</dbReference>
<proteinExistence type="predicted"/>
<gene>
    <name evidence="2" type="ORF">LMG28140_06684</name>
</gene>
<keyword evidence="1" id="KW-0732">Signal</keyword>
<evidence type="ECO:0000313" key="2">
    <source>
        <dbReference type="EMBL" id="CAD6559691.1"/>
    </source>
</evidence>
<evidence type="ECO:0000256" key="1">
    <source>
        <dbReference type="SAM" id="SignalP"/>
    </source>
</evidence>
<organism evidence="2 3">
    <name type="scientific">Paraburkholderia metrosideri</name>
    <dbReference type="NCBI Taxonomy" id="580937"/>
    <lineage>
        <taxon>Bacteria</taxon>
        <taxon>Pseudomonadati</taxon>
        <taxon>Pseudomonadota</taxon>
        <taxon>Betaproteobacteria</taxon>
        <taxon>Burkholderiales</taxon>
        <taxon>Burkholderiaceae</taxon>
        <taxon>Paraburkholderia</taxon>
    </lineage>
</organism>
<feature type="signal peptide" evidence="1">
    <location>
        <begin position="1"/>
        <end position="24"/>
    </location>
</feature>
<evidence type="ECO:0008006" key="4">
    <source>
        <dbReference type="Google" id="ProtNLM"/>
    </source>
</evidence>
<reference evidence="2 3" key="1">
    <citation type="submission" date="2020-10" db="EMBL/GenBank/DDBJ databases">
        <authorList>
            <person name="Peeters C."/>
        </authorList>
    </citation>
    <scope>NUCLEOTIDE SEQUENCE [LARGE SCALE GENOMIC DNA]</scope>
    <source>
        <strain evidence="2 3">LMG 28140</strain>
    </source>
</reference>
<accession>A0ABN7IGZ3</accession>
<comment type="caution">
    <text evidence="2">The sequence shown here is derived from an EMBL/GenBank/DDBJ whole genome shotgun (WGS) entry which is preliminary data.</text>
</comment>